<protein>
    <submittedName>
        <fullName evidence="2">DUF4307 domain-containing protein</fullName>
    </submittedName>
</protein>
<evidence type="ECO:0000256" key="1">
    <source>
        <dbReference type="SAM" id="Phobius"/>
    </source>
</evidence>
<reference evidence="2 3" key="1">
    <citation type="submission" date="2020-04" db="EMBL/GenBank/DDBJ databases">
        <title>Knoellia sp. isolate from air conditioner.</title>
        <authorList>
            <person name="Chea S."/>
            <person name="Kim D.-U."/>
        </authorList>
    </citation>
    <scope>NUCLEOTIDE SEQUENCE [LARGE SCALE GENOMIC DNA]</scope>
    <source>
        <strain evidence="2 3">DB2414S</strain>
    </source>
</reference>
<gene>
    <name evidence="2" type="ORF">HJG52_11510</name>
</gene>
<proteinExistence type="predicted"/>
<dbReference type="Pfam" id="PF14155">
    <property type="entry name" value="DUF4307"/>
    <property type="match status" value="1"/>
</dbReference>
<keyword evidence="1" id="KW-1133">Transmembrane helix</keyword>
<keyword evidence="1" id="KW-0472">Membrane</keyword>
<dbReference type="InterPro" id="IPR025443">
    <property type="entry name" value="DUF4307"/>
</dbReference>
<dbReference type="Proteomes" id="UP000588586">
    <property type="component" value="Unassembled WGS sequence"/>
</dbReference>
<accession>A0A849HJX5</accession>
<name>A0A849HJX5_9MICO</name>
<sequence length="121" mass="12806">MPLPRPAPGTGRWWVVGIVGVGLATAVAVWLALANSVGKVTWTDTGYKVVDDRSVQVQFDVTRPANTPVTCRVEALDKTFGVVGAIEVKVPGTTQTTVGRREVIRTAARAVTGTVKSCTKD</sequence>
<keyword evidence="3" id="KW-1185">Reference proteome</keyword>
<keyword evidence="1" id="KW-0812">Transmembrane</keyword>
<organism evidence="2 3">
    <name type="scientific">Knoellia koreensis</name>
    <dbReference type="NCBI Taxonomy" id="2730921"/>
    <lineage>
        <taxon>Bacteria</taxon>
        <taxon>Bacillati</taxon>
        <taxon>Actinomycetota</taxon>
        <taxon>Actinomycetes</taxon>
        <taxon>Micrococcales</taxon>
        <taxon>Intrasporangiaceae</taxon>
        <taxon>Knoellia</taxon>
    </lineage>
</organism>
<feature type="transmembrane region" description="Helical" evidence="1">
    <location>
        <begin position="12"/>
        <end position="33"/>
    </location>
</feature>
<dbReference type="EMBL" id="JABEPQ010000002">
    <property type="protein sequence ID" value="NNM46631.1"/>
    <property type="molecule type" value="Genomic_DNA"/>
</dbReference>
<dbReference type="AlphaFoldDB" id="A0A849HJX5"/>
<comment type="caution">
    <text evidence="2">The sequence shown here is derived from an EMBL/GenBank/DDBJ whole genome shotgun (WGS) entry which is preliminary data.</text>
</comment>
<evidence type="ECO:0000313" key="2">
    <source>
        <dbReference type="EMBL" id="NNM46631.1"/>
    </source>
</evidence>
<evidence type="ECO:0000313" key="3">
    <source>
        <dbReference type="Proteomes" id="UP000588586"/>
    </source>
</evidence>
<dbReference type="RefSeq" id="WP_171243707.1">
    <property type="nucleotide sequence ID" value="NZ_JABEPQ010000002.1"/>
</dbReference>